<gene>
    <name evidence="4" type="ORF">JM946_17440</name>
</gene>
<dbReference type="PANTHER" id="PTHR13693">
    <property type="entry name" value="CLASS II AMINOTRANSFERASE/8-AMINO-7-OXONONANOATE SYNTHASE"/>
    <property type="match status" value="1"/>
</dbReference>
<comment type="caution">
    <text evidence="4">The sequence shown here is derived from an EMBL/GenBank/DDBJ whole genome shotgun (WGS) entry which is preliminary data.</text>
</comment>
<dbReference type="InterPro" id="IPR004839">
    <property type="entry name" value="Aminotransferase_I/II_large"/>
</dbReference>
<dbReference type="InterPro" id="IPR015422">
    <property type="entry name" value="PyrdxlP-dep_Trfase_small"/>
</dbReference>
<evidence type="ECO:0000256" key="2">
    <source>
        <dbReference type="ARBA" id="ARBA00022679"/>
    </source>
</evidence>
<keyword evidence="5" id="KW-1185">Reference proteome</keyword>
<dbReference type="RefSeq" id="WP_203168637.1">
    <property type="nucleotide sequence ID" value="NZ_JAEVLS010000004.1"/>
</dbReference>
<keyword evidence="4" id="KW-0032">Aminotransferase</keyword>
<feature type="domain" description="Aminotransferase class I/classII large" evidence="3">
    <location>
        <begin position="24"/>
        <end position="362"/>
    </location>
</feature>
<evidence type="ECO:0000313" key="4">
    <source>
        <dbReference type="EMBL" id="MBM0106515.1"/>
    </source>
</evidence>
<keyword evidence="2" id="KW-0808">Transferase</keyword>
<dbReference type="Gene3D" id="3.40.640.10">
    <property type="entry name" value="Type I PLP-dependent aspartate aminotransferase-like (Major domain)"/>
    <property type="match status" value="1"/>
</dbReference>
<dbReference type="SUPFAM" id="SSF53383">
    <property type="entry name" value="PLP-dependent transferases"/>
    <property type="match status" value="1"/>
</dbReference>
<evidence type="ECO:0000259" key="3">
    <source>
        <dbReference type="Pfam" id="PF00155"/>
    </source>
</evidence>
<dbReference type="InterPro" id="IPR015424">
    <property type="entry name" value="PyrdxlP-dep_Trfase"/>
</dbReference>
<dbReference type="Proteomes" id="UP000661077">
    <property type="component" value="Unassembled WGS sequence"/>
</dbReference>
<comment type="cofactor">
    <cofactor evidence="1">
        <name>pyridoxal 5'-phosphate</name>
        <dbReference type="ChEBI" id="CHEBI:597326"/>
    </cofactor>
</comment>
<accession>A0ABS1WZU1</accession>
<dbReference type="EMBL" id="JAEVLS010000004">
    <property type="protein sequence ID" value="MBM0106515.1"/>
    <property type="molecule type" value="Genomic_DNA"/>
</dbReference>
<dbReference type="Gene3D" id="3.90.1150.10">
    <property type="entry name" value="Aspartate Aminotransferase, domain 1"/>
    <property type="match status" value="1"/>
</dbReference>
<dbReference type="Pfam" id="PF00155">
    <property type="entry name" value="Aminotran_1_2"/>
    <property type="match status" value="1"/>
</dbReference>
<proteinExistence type="predicted"/>
<organism evidence="4 5">
    <name type="scientific">Steroidobacter gossypii</name>
    <dbReference type="NCBI Taxonomy" id="2805490"/>
    <lineage>
        <taxon>Bacteria</taxon>
        <taxon>Pseudomonadati</taxon>
        <taxon>Pseudomonadota</taxon>
        <taxon>Gammaproteobacteria</taxon>
        <taxon>Steroidobacterales</taxon>
        <taxon>Steroidobacteraceae</taxon>
        <taxon>Steroidobacter</taxon>
    </lineage>
</organism>
<evidence type="ECO:0000256" key="1">
    <source>
        <dbReference type="ARBA" id="ARBA00001933"/>
    </source>
</evidence>
<sequence length="367" mass="39317">MNDTLRSMMGSAVGAQIVLDGKPYVNFGGSSYLGLASHSQIIQAGVTSLRLLGSGLPLSREQHVVTSEHREIEAEAATFFGSSDALYLGSGYFFALVSIAAIRNGYQAIFFDELAHYSLREAIAASGLRSWSFRHLDTQDLERRMKLYLSAGEKPMIITDGMFSSLGEIAPLDQLWQLALSYGGRLLVDESHSFGVLGGTGRGACEHHGIAAGAAVIGGSLGKAFGTYGGIALGTSHEVAAYRKSPAARGASPGMPAAAAMCAASLKYVREHPELLARLRQNIHYLKVGLRRLGLDVGDSAAPVAAFSVGTEQSMRELQRSLLARGLFVYYTTYIGATKQGAIRCGIFADHTREHMDRLLDGLQRLL</sequence>
<dbReference type="GO" id="GO:0008483">
    <property type="term" value="F:transaminase activity"/>
    <property type="evidence" value="ECO:0007669"/>
    <property type="project" value="UniProtKB-KW"/>
</dbReference>
<name>A0ABS1WZU1_9GAMM</name>
<dbReference type="InterPro" id="IPR015421">
    <property type="entry name" value="PyrdxlP-dep_Trfase_major"/>
</dbReference>
<evidence type="ECO:0000313" key="5">
    <source>
        <dbReference type="Proteomes" id="UP000661077"/>
    </source>
</evidence>
<reference evidence="4 5" key="1">
    <citation type="journal article" date="2021" name="Int. J. Syst. Evol. Microbiol.">
        <title>Steroidobacter gossypii sp. nov., isolated from soil of cotton cropping field.</title>
        <authorList>
            <person name="Huang R."/>
            <person name="Yang S."/>
            <person name="Zhen C."/>
            <person name="Liu W."/>
        </authorList>
    </citation>
    <scope>NUCLEOTIDE SEQUENCE [LARGE SCALE GENOMIC DNA]</scope>
    <source>
        <strain evidence="4 5">S1-65</strain>
    </source>
</reference>
<dbReference type="InterPro" id="IPR050087">
    <property type="entry name" value="AON_synthase_class-II"/>
</dbReference>
<protein>
    <submittedName>
        <fullName evidence="4">Pyridoxal phosphate-dependent aminotransferase family protein</fullName>
    </submittedName>
</protein>